<feature type="compositionally biased region" description="Acidic residues" evidence="1">
    <location>
        <begin position="479"/>
        <end position="490"/>
    </location>
</feature>
<proteinExistence type="predicted"/>
<evidence type="ECO:0000313" key="2">
    <source>
        <dbReference type="EMBL" id="OEU09061.1"/>
    </source>
</evidence>
<dbReference type="InParanoid" id="A0A1E7ESX5"/>
<name>A0A1E7ESX5_9STRA</name>
<keyword evidence="3" id="KW-1185">Reference proteome</keyword>
<dbReference type="KEGG" id="fcy:FRACYDRAFT_248884"/>
<protein>
    <submittedName>
        <fullName evidence="2">Uncharacterized protein</fullName>
    </submittedName>
</protein>
<dbReference type="EMBL" id="KV784377">
    <property type="protein sequence ID" value="OEU09061.1"/>
    <property type="molecule type" value="Genomic_DNA"/>
</dbReference>
<feature type="region of interest" description="Disordered" evidence="1">
    <location>
        <begin position="1"/>
        <end position="49"/>
    </location>
</feature>
<gene>
    <name evidence="2" type="ORF">FRACYDRAFT_248884</name>
</gene>
<organism evidence="2 3">
    <name type="scientific">Fragilariopsis cylindrus CCMP1102</name>
    <dbReference type="NCBI Taxonomy" id="635003"/>
    <lineage>
        <taxon>Eukaryota</taxon>
        <taxon>Sar</taxon>
        <taxon>Stramenopiles</taxon>
        <taxon>Ochrophyta</taxon>
        <taxon>Bacillariophyta</taxon>
        <taxon>Bacillariophyceae</taxon>
        <taxon>Bacillariophycidae</taxon>
        <taxon>Bacillariales</taxon>
        <taxon>Bacillariaceae</taxon>
        <taxon>Fragilariopsis</taxon>
    </lineage>
</organism>
<feature type="compositionally biased region" description="Basic and acidic residues" evidence="1">
    <location>
        <begin position="380"/>
        <end position="392"/>
    </location>
</feature>
<accession>A0A1E7ESX5</accession>
<feature type="compositionally biased region" description="Polar residues" evidence="1">
    <location>
        <begin position="394"/>
        <end position="405"/>
    </location>
</feature>
<reference evidence="2 3" key="1">
    <citation type="submission" date="2016-09" db="EMBL/GenBank/DDBJ databases">
        <title>Extensive genetic diversity and differential bi-allelic expression allows diatom success in the polar Southern Ocean.</title>
        <authorList>
            <consortium name="DOE Joint Genome Institute"/>
            <person name="Mock T."/>
            <person name="Otillar R.P."/>
            <person name="Strauss J."/>
            <person name="Dupont C."/>
            <person name="Frickenhaus S."/>
            <person name="Maumus F."/>
            <person name="Mcmullan M."/>
            <person name="Sanges R."/>
            <person name="Schmutz J."/>
            <person name="Toseland A."/>
            <person name="Valas R."/>
            <person name="Veluchamy A."/>
            <person name="Ward B.J."/>
            <person name="Allen A."/>
            <person name="Barry K."/>
            <person name="Falciatore A."/>
            <person name="Ferrante M."/>
            <person name="Fortunato A.E."/>
            <person name="Gloeckner G."/>
            <person name="Gruber A."/>
            <person name="Hipkin R."/>
            <person name="Janech M."/>
            <person name="Kroth P."/>
            <person name="Leese F."/>
            <person name="Lindquist E."/>
            <person name="Lyon B.R."/>
            <person name="Martin J."/>
            <person name="Mayer C."/>
            <person name="Parker M."/>
            <person name="Quesneville H."/>
            <person name="Raymond J."/>
            <person name="Uhlig C."/>
            <person name="Valentin K.U."/>
            <person name="Worden A.Z."/>
            <person name="Armbrust E.V."/>
            <person name="Bowler C."/>
            <person name="Green B."/>
            <person name="Moulton V."/>
            <person name="Van Oosterhout C."/>
            <person name="Grigoriev I."/>
        </authorList>
    </citation>
    <scope>NUCLEOTIDE SEQUENCE [LARGE SCALE GENOMIC DNA]</scope>
    <source>
        <strain evidence="2 3">CCMP1102</strain>
    </source>
</reference>
<dbReference type="AlphaFoldDB" id="A0A1E7ESX5"/>
<feature type="region of interest" description="Disordered" evidence="1">
    <location>
        <begin position="361"/>
        <end position="523"/>
    </location>
</feature>
<evidence type="ECO:0000256" key="1">
    <source>
        <dbReference type="SAM" id="MobiDB-lite"/>
    </source>
</evidence>
<sequence length="538" mass="59779">MNGNSNEPRADNGKGISLSTIDMKPGTISTKTKNRWDPKASSPAESAALLQSKSLVRSQCTSAHDNKDSIGKSKGNAAVSASGITTLDDHVKAGAGSSEKELSSKMITNRSEVETLLNCIEQLPDKDRKWIGSIFGSLEPKTKHLGDILRANSLSIRGTLTNLLESLIRARDDTHRKLPLKSFRELVDVRWTQGPLNREWIRNLCGSLQDYGTPDKWHLKDILLANNLPTVGDIRELMQNLIYARDDPNRYIPLKSFRDVPYISWARSLIEQHKSIEDQQKQKDNATTTKDISGDVLKASTVKSISFTESNGTAGNQNSKSQLNTLRIEKQHSDEERQKMINDDGNMNRLVVAIPKNMNRLAVTTPEKKRSSDSSIGKGTENKANKKDDGKVAKTTTSNVTNRNVEASIPKKKRFHEEESKGTSGKASRKDDSKGVKATVDSGISNRRTEKPIPSEDSGISNQRNEKPTPQKRRRFVLDDSEEEDDDDNDGVSLPKRDVSDQKMASSVALTERTEVPKARRKVSKDRIPIVRDIESNS</sequence>
<evidence type="ECO:0000313" key="3">
    <source>
        <dbReference type="Proteomes" id="UP000095751"/>
    </source>
</evidence>
<dbReference type="Proteomes" id="UP000095751">
    <property type="component" value="Unassembled WGS sequence"/>
</dbReference>